<comment type="similarity">
    <text evidence="1 3">Belongs to the type-B carboxylesterase/lipase family.</text>
</comment>
<dbReference type="InterPro" id="IPR050309">
    <property type="entry name" value="Type-B_Carboxylest/Lipase"/>
</dbReference>
<reference evidence="6 7" key="1">
    <citation type="journal article" date="2023" name="IMA Fungus">
        <title>Comparative genomic study of the Penicillium genus elucidates a diverse pangenome and 15 lateral gene transfer events.</title>
        <authorList>
            <person name="Petersen C."/>
            <person name="Sorensen T."/>
            <person name="Nielsen M.R."/>
            <person name="Sondergaard T.E."/>
            <person name="Sorensen J.L."/>
            <person name="Fitzpatrick D.A."/>
            <person name="Frisvad J.C."/>
            <person name="Nielsen K.L."/>
        </authorList>
    </citation>
    <scope>NUCLEOTIDE SEQUENCE [LARGE SCALE GENOMIC DNA]</scope>
    <source>
        <strain evidence="6 7">IBT 35679</strain>
    </source>
</reference>
<gene>
    <name evidence="6" type="ORF">N7494_002333</name>
</gene>
<evidence type="ECO:0000256" key="1">
    <source>
        <dbReference type="ARBA" id="ARBA00005964"/>
    </source>
</evidence>
<dbReference type="InterPro" id="IPR002018">
    <property type="entry name" value="CarbesteraseB"/>
</dbReference>
<feature type="signal peptide" evidence="4">
    <location>
        <begin position="1"/>
        <end position="15"/>
    </location>
</feature>
<dbReference type="SUPFAM" id="SSF53474">
    <property type="entry name" value="alpha/beta-Hydrolases"/>
    <property type="match status" value="1"/>
</dbReference>
<evidence type="ECO:0000256" key="3">
    <source>
        <dbReference type="RuleBase" id="RU361235"/>
    </source>
</evidence>
<dbReference type="Gene3D" id="3.40.50.1820">
    <property type="entry name" value="alpha/beta hydrolase"/>
    <property type="match status" value="1"/>
</dbReference>
<dbReference type="InterPro" id="IPR029058">
    <property type="entry name" value="AB_hydrolase_fold"/>
</dbReference>
<dbReference type="AlphaFoldDB" id="A0AAD6GKC9"/>
<dbReference type="GO" id="GO:0017000">
    <property type="term" value="P:antibiotic biosynthetic process"/>
    <property type="evidence" value="ECO:0007669"/>
    <property type="project" value="UniProtKB-ARBA"/>
</dbReference>
<dbReference type="GO" id="GO:0016787">
    <property type="term" value="F:hydrolase activity"/>
    <property type="evidence" value="ECO:0007669"/>
    <property type="project" value="UniProtKB-KW"/>
</dbReference>
<dbReference type="PROSITE" id="PS00941">
    <property type="entry name" value="CARBOXYLESTERASE_B_2"/>
    <property type="match status" value="1"/>
</dbReference>
<feature type="domain" description="Carboxylesterase type B" evidence="5">
    <location>
        <begin position="17"/>
        <end position="514"/>
    </location>
</feature>
<dbReference type="Proteomes" id="UP001220324">
    <property type="component" value="Unassembled WGS sequence"/>
</dbReference>
<keyword evidence="7" id="KW-1185">Reference proteome</keyword>
<dbReference type="GO" id="GO:0072330">
    <property type="term" value="P:monocarboxylic acid biosynthetic process"/>
    <property type="evidence" value="ECO:0007669"/>
    <property type="project" value="UniProtKB-ARBA"/>
</dbReference>
<dbReference type="EMBL" id="JAQIZZ010000002">
    <property type="protein sequence ID" value="KAJ5552955.1"/>
    <property type="molecule type" value="Genomic_DNA"/>
</dbReference>
<protein>
    <recommendedName>
        <fullName evidence="3">Carboxylic ester hydrolase</fullName>
        <ecNumber evidence="3">3.1.1.-</ecNumber>
    </recommendedName>
</protein>
<evidence type="ECO:0000256" key="2">
    <source>
        <dbReference type="ARBA" id="ARBA00022801"/>
    </source>
</evidence>
<dbReference type="EC" id="3.1.1.-" evidence="3"/>
<dbReference type="PROSITE" id="PS00122">
    <property type="entry name" value="CARBOXYLESTERASE_B_1"/>
    <property type="match status" value="1"/>
</dbReference>
<dbReference type="Pfam" id="PF00135">
    <property type="entry name" value="COesterase"/>
    <property type="match status" value="1"/>
</dbReference>
<evidence type="ECO:0000259" key="5">
    <source>
        <dbReference type="Pfam" id="PF00135"/>
    </source>
</evidence>
<evidence type="ECO:0000256" key="4">
    <source>
        <dbReference type="SAM" id="SignalP"/>
    </source>
</evidence>
<evidence type="ECO:0000313" key="7">
    <source>
        <dbReference type="Proteomes" id="UP001220324"/>
    </source>
</evidence>
<accession>A0AAD6GKC9</accession>
<name>A0AAD6GKC9_9EURO</name>
<keyword evidence="2 3" id="KW-0378">Hydrolase</keyword>
<organism evidence="6 7">
    <name type="scientific">Penicillium frequentans</name>
    <dbReference type="NCBI Taxonomy" id="3151616"/>
    <lineage>
        <taxon>Eukaryota</taxon>
        <taxon>Fungi</taxon>
        <taxon>Dikarya</taxon>
        <taxon>Ascomycota</taxon>
        <taxon>Pezizomycotina</taxon>
        <taxon>Eurotiomycetes</taxon>
        <taxon>Eurotiomycetidae</taxon>
        <taxon>Eurotiales</taxon>
        <taxon>Aspergillaceae</taxon>
        <taxon>Penicillium</taxon>
    </lineage>
</organism>
<dbReference type="PANTHER" id="PTHR11559">
    <property type="entry name" value="CARBOXYLESTERASE"/>
    <property type="match status" value="1"/>
</dbReference>
<dbReference type="InterPro" id="IPR019826">
    <property type="entry name" value="Carboxylesterase_B_AS"/>
</dbReference>
<comment type="caution">
    <text evidence="6">The sequence shown here is derived from an EMBL/GenBank/DDBJ whole genome shotgun (WGS) entry which is preliminary data.</text>
</comment>
<sequence>MLALLCLSLVSLALGRSPVVHLNYASYHGRSTSEISQWVGMRYAAAPVGDLRFEGPQDPPVATGLQQATQHGALCIPVAGKRNAAIPSNHAEDCLFIDVYAPTEAYLSNASLPVYFFIQGGGFAALSNPNYNGSGLVQASGNNIVVVTFNYRVGPYGFLASEEIEQGASLNNGLKDQLKALKWVKKHISKFGGNPDHIVIGGDSAGGASVTFLLSAYGGRDEGLFIGAAAESQSFGTVLNVAESQFSYNRLVTRTGCNETENTLECLRGLDVSELQSENIVTPLPGAPGNPLYLYSPTIDGDLVQDHTYTLFQQGKFIKVPVIFGDDTNEGTIFVPVGTSSVGQAEEFIKDQFPSMSKDQMIKIHKMYLNKNQTKEFPNAGPYWRPASNAYGELRYICPGVHMSSIYAAAGVPSWNYHYAVLDPDDDTKGFGTTHTVEVNAIWGPDYVSTNPPDSYYTSNAAIVPVVQGYWTSFIRSLNPNTHRVASSPRWRTWGDGDDAYNRIFLRTNHTRMEKVSDEQQERCNYLISIGVELRQ</sequence>
<dbReference type="FunFam" id="3.40.50.1820:FF:000316">
    <property type="entry name" value="Carboxylic ester hydrolase"/>
    <property type="match status" value="1"/>
</dbReference>
<keyword evidence="4" id="KW-0732">Signal</keyword>
<dbReference type="InterPro" id="IPR019819">
    <property type="entry name" value="Carboxylesterase_B_CS"/>
</dbReference>
<evidence type="ECO:0000313" key="6">
    <source>
        <dbReference type="EMBL" id="KAJ5552955.1"/>
    </source>
</evidence>
<proteinExistence type="inferred from homology"/>
<feature type="chain" id="PRO_5042156245" description="Carboxylic ester hydrolase" evidence="4">
    <location>
        <begin position="16"/>
        <end position="536"/>
    </location>
</feature>